<dbReference type="OrthoDB" id="4330022at2"/>
<accession>A0A1H0DW76</accession>
<evidence type="ECO:0000313" key="3">
    <source>
        <dbReference type="EMBL" id="SDN74365.1"/>
    </source>
</evidence>
<keyword evidence="4" id="KW-1185">Reference proteome</keyword>
<dbReference type="EMBL" id="LT629701">
    <property type="protein sequence ID" value="SDN74365.1"/>
    <property type="molecule type" value="Genomic_DNA"/>
</dbReference>
<dbReference type="Pfam" id="PF04149">
    <property type="entry name" value="DUF397"/>
    <property type="match status" value="1"/>
</dbReference>
<dbReference type="Proteomes" id="UP000183376">
    <property type="component" value="Chromosome I"/>
</dbReference>
<dbReference type="STRING" id="211114.SAMN04489726_0017"/>
<dbReference type="EMBL" id="LT629701">
    <property type="protein sequence ID" value="SDM14839.1"/>
    <property type="molecule type" value="Genomic_DNA"/>
</dbReference>
<organism evidence="3 4">
    <name type="scientific">Allokutzneria albata</name>
    <name type="common">Kibdelosporangium albatum</name>
    <dbReference type="NCBI Taxonomy" id="211114"/>
    <lineage>
        <taxon>Bacteria</taxon>
        <taxon>Bacillati</taxon>
        <taxon>Actinomycetota</taxon>
        <taxon>Actinomycetes</taxon>
        <taxon>Pseudonocardiales</taxon>
        <taxon>Pseudonocardiaceae</taxon>
        <taxon>Allokutzneria</taxon>
    </lineage>
</organism>
<reference evidence="3 4" key="1">
    <citation type="submission" date="2016-10" db="EMBL/GenBank/DDBJ databases">
        <authorList>
            <person name="de Groot N.N."/>
        </authorList>
    </citation>
    <scope>NUCLEOTIDE SEQUENCE [LARGE SCALE GENOMIC DNA]</scope>
    <source>
        <strain evidence="3 4">DSM 44149</strain>
    </source>
</reference>
<dbReference type="RefSeq" id="WP_030431939.1">
    <property type="nucleotide sequence ID" value="NZ_JOEF01000022.1"/>
</dbReference>
<feature type="domain" description="DUF397" evidence="1">
    <location>
        <begin position="11"/>
        <end position="68"/>
    </location>
</feature>
<dbReference type="AlphaFoldDB" id="A0A1H0DW76"/>
<proteinExistence type="predicted"/>
<evidence type="ECO:0000313" key="2">
    <source>
        <dbReference type="EMBL" id="SDM14839.1"/>
    </source>
</evidence>
<gene>
    <name evidence="2" type="ORF">SAMN04489726_0017</name>
    <name evidence="3" type="ORF">SAMN04489726_8027</name>
</gene>
<dbReference type="InterPro" id="IPR007278">
    <property type="entry name" value="DUF397"/>
</dbReference>
<evidence type="ECO:0000313" key="4">
    <source>
        <dbReference type="Proteomes" id="UP000183376"/>
    </source>
</evidence>
<evidence type="ECO:0000259" key="1">
    <source>
        <dbReference type="Pfam" id="PF04149"/>
    </source>
</evidence>
<name>A0A1H0DW76_ALLAB</name>
<protein>
    <recommendedName>
        <fullName evidence="1">DUF397 domain-containing protein</fullName>
    </recommendedName>
</protein>
<sequence>MSHGFDEHQFTWRTSSYTDGGEEQTCVEVGEVQDNPAAPVGLRDSKNRSGGTLLFTRPKWHGFVDFVKRDGYLTEA</sequence>